<keyword evidence="4" id="KW-1185">Reference proteome</keyword>
<feature type="chain" id="PRO_5012245686" evidence="2">
    <location>
        <begin position="22"/>
        <end position="210"/>
    </location>
</feature>
<dbReference type="Proteomes" id="UP001412239">
    <property type="component" value="Unassembled WGS sequence"/>
</dbReference>
<protein>
    <submittedName>
        <fullName evidence="3">Uncharacterized protein</fullName>
    </submittedName>
</protein>
<gene>
    <name evidence="3" type="ORF">GSTUAT00004770001</name>
</gene>
<sequence length="210" mass="21558">MQAKVFLSTMLASLLAAGVIATPTALEVRDIKSTHGWDGTVTALEKVAASVGNVKPHPKGTVITPKENDTPVASTDVEARDLENLSKRTAGCIYVTKDSITPATSAVEVCTSVLQQTAAAPTGTTIGDTALALSAPTQVLPTYPRIALMSSADILSYKAPLAKSSPTRTVLAVDPCPSDTPGTETSEDGTTTWAPSAAGGSGWMQLFSIG</sequence>
<reference evidence="3" key="1">
    <citation type="submission" date="2015-10" db="EMBL/GenBank/DDBJ databases">
        <authorList>
            <person name="Regsiter A."/>
            <person name="william w."/>
        </authorList>
    </citation>
    <scope>NUCLEOTIDE SEQUENCE</scope>
    <source>
        <strain evidence="3">Montdore</strain>
    </source>
</reference>
<feature type="compositionally biased region" description="Polar residues" evidence="1">
    <location>
        <begin position="180"/>
        <end position="194"/>
    </location>
</feature>
<accession>A0A292PWK6</accession>
<evidence type="ECO:0000256" key="2">
    <source>
        <dbReference type="SAM" id="SignalP"/>
    </source>
</evidence>
<name>A0A292PWK6_9PEZI</name>
<feature type="signal peptide" evidence="2">
    <location>
        <begin position="1"/>
        <end position="21"/>
    </location>
</feature>
<evidence type="ECO:0000256" key="1">
    <source>
        <dbReference type="SAM" id="MobiDB-lite"/>
    </source>
</evidence>
<evidence type="ECO:0000313" key="3">
    <source>
        <dbReference type="EMBL" id="CUS11171.1"/>
    </source>
</evidence>
<dbReference type="EMBL" id="LN891029">
    <property type="protein sequence ID" value="CUS11171.1"/>
    <property type="molecule type" value="Genomic_DNA"/>
</dbReference>
<feature type="region of interest" description="Disordered" evidence="1">
    <location>
        <begin position="170"/>
        <end position="199"/>
    </location>
</feature>
<organism evidence="3 4">
    <name type="scientific">Tuber aestivum</name>
    <name type="common">summer truffle</name>
    <dbReference type="NCBI Taxonomy" id="59557"/>
    <lineage>
        <taxon>Eukaryota</taxon>
        <taxon>Fungi</taxon>
        <taxon>Dikarya</taxon>
        <taxon>Ascomycota</taxon>
        <taxon>Pezizomycotina</taxon>
        <taxon>Pezizomycetes</taxon>
        <taxon>Pezizales</taxon>
        <taxon>Tuberaceae</taxon>
        <taxon>Tuber</taxon>
    </lineage>
</organism>
<evidence type="ECO:0000313" key="4">
    <source>
        <dbReference type="Proteomes" id="UP001412239"/>
    </source>
</evidence>
<keyword evidence="2" id="KW-0732">Signal</keyword>
<proteinExistence type="predicted"/>
<dbReference type="AlphaFoldDB" id="A0A292PWK6"/>